<dbReference type="STRING" id="1423783.FC50_GL001355"/>
<sequence>MNKILIVDYSWSGHTATLAQTISDMVASDRYQIQVQPSTFAKDMYATSDTAQQQLQSGNLPTLVQPLPDCNNYDVILVGGPVWSGKPATPIMSFLSTVDTGNALLAPFYTHAGTAGEYEATFKQFAGTRPVATGLGITGNAVDAANPKIKSWLEQLLKEEK</sequence>
<proteinExistence type="predicted"/>
<protein>
    <submittedName>
        <fullName evidence="2">Flavodoxin</fullName>
    </submittedName>
</protein>
<dbReference type="PROSITE" id="PS50902">
    <property type="entry name" value="FLAVODOXIN_LIKE"/>
    <property type="match status" value="1"/>
</dbReference>
<dbReference type="PANTHER" id="PTHR39201">
    <property type="entry name" value="EXPORTED PROTEIN-RELATED"/>
    <property type="match status" value="1"/>
</dbReference>
<accession>A0A0R1TXF2</accession>
<dbReference type="InterPro" id="IPR008254">
    <property type="entry name" value="Flavodoxin/NO_synth"/>
</dbReference>
<dbReference type="PANTHER" id="PTHR39201:SF1">
    <property type="entry name" value="FLAVODOXIN-LIKE DOMAIN-CONTAINING PROTEIN"/>
    <property type="match status" value="1"/>
</dbReference>
<dbReference type="Gene3D" id="3.40.50.360">
    <property type="match status" value="1"/>
</dbReference>
<gene>
    <name evidence="2" type="ORF">FC50_GL001355</name>
</gene>
<comment type="caution">
    <text evidence="2">The sequence shown here is derived from an EMBL/GenBank/DDBJ whole genome shotgun (WGS) entry which is preliminary data.</text>
</comment>
<dbReference type="Proteomes" id="UP000051922">
    <property type="component" value="Unassembled WGS sequence"/>
</dbReference>
<evidence type="ECO:0000313" key="2">
    <source>
        <dbReference type="EMBL" id="KRL85952.1"/>
    </source>
</evidence>
<dbReference type="InterPro" id="IPR029039">
    <property type="entry name" value="Flavoprotein-like_sf"/>
</dbReference>
<dbReference type="SUPFAM" id="SSF52218">
    <property type="entry name" value="Flavoproteins"/>
    <property type="match status" value="1"/>
</dbReference>
<feature type="domain" description="Flavodoxin-like" evidence="1">
    <location>
        <begin position="4"/>
        <end position="157"/>
    </location>
</feature>
<dbReference type="GO" id="GO:0016651">
    <property type="term" value="F:oxidoreductase activity, acting on NAD(P)H"/>
    <property type="evidence" value="ECO:0007669"/>
    <property type="project" value="UniProtKB-ARBA"/>
</dbReference>
<reference evidence="2 3" key="1">
    <citation type="journal article" date="2015" name="Genome Announc.">
        <title>Expanding the biotechnology potential of lactobacilli through comparative genomics of 213 strains and associated genera.</title>
        <authorList>
            <person name="Sun Z."/>
            <person name="Harris H.M."/>
            <person name="McCann A."/>
            <person name="Guo C."/>
            <person name="Argimon S."/>
            <person name="Zhang W."/>
            <person name="Yang X."/>
            <person name="Jeffery I.B."/>
            <person name="Cooney J.C."/>
            <person name="Kagawa T.F."/>
            <person name="Liu W."/>
            <person name="Song Y."/>
            <person name="Salvetti E."/>
            <person name="Wrobel A."/>
            <person name="Rasinkangas P."/>
            <person name="Parkhill J."/>
            <person name="Rea M.C."/>
            <person name="O'Sullivan O."/>
            <person name="Ritari J."/>
            <person name="Douillard F.P."/>
            <person name="Paul Ross R."/>
            <person name="Yang R."/>
            <person name="Briner A.E."/>
            <person name="Felis G.E."/>
            <person name="de Vos W.M."/>
            <person name="Barrangou R."/>
            <person name="Klaenhammer T.R."/>
            <person name="Caufield P.W."/>
            <person name="Cui Y."/>
            <person name="Zhang H."/>
            <person name="O'Toole P.W."/>
        </authorList>
    </citation>
    <scope>NUCLEOTIDE SEQUENCE [LARGE SCALE GENOMIC DNA]</scope>
    <source>
        <strain evidence="2 3">DSM 15945</strain>
    </source>
</reference>
<dbReference type="RefSeq" id="WP_054649139.1">
    <property type="nucleotide sequence ID" value="NZ_AZFJ01000049.1"/>
</dbReference>
<name>A0A0R1TXF2_9LACO</name>
<dbReference type="PATRIC" id="fig|1423783.4.peg.1397"/>
<dbReference type="Pfam" id="PF12682">
    <property type="entry name" value="Flavodoxin_4"/>
    <property type="match status" value="1"/>
</dbReference>
<evidence type="ECO:0000259" key="1">
    <source>
        <dbReference type="PROSITE" id="PS50902"/>
    </source>
</evidence>
<dbReference type="AlphaFoldDB" id="A0A0R1TXF2"/>
<organism evidence="2 3">
    <name type="scientific">Lacticaseibacillus pantheris DSM 15945 = JCM 12539 = NBRC 106106</name>
    <dbReference type="NCBI Taxonomy" id="1423783"/>
    <lineage>
        <taxon>Bacteria</taxon>
        <taxon>Bacillati</taxon>
        <taxon>Bacillota</taxon>
        <taxon>Bacilli</taxon>
        <taxon>Lactobacillales</taxon>
        <taxon>Lactobacillaceae</taxon>
        <taxon>Lacticaseibacillus</taxon>
    </lineage>
</organism>
<evidence type="ECO:0000313" key="3">
    <source>
        <dbReference type="Proteomes" id="UP000051922"/>
    </source>
</evidence>
<dbReference type="EMBL" id="AZFJ01000049">
    <property type="protein sequence ID" value="KRL85952.1"/>
    <property type="molecule type" value="Genomic_DNA"/>
</dbReference>
<dbReference type="GO" id="GO:0010181">
    <property type="term" value="F:FMN binding"/>
    <property type="evidence" value="ECO:0007669"/>
    <property type="project" value="InterPro"/>
</dbReference>
<keyword evidence="3" id="KW-1185">Reference proteome</keyword>